<name>A0A0K6IHH8_9GAMM</name>
<evidence type="ECO:0000313" key="2">
    <source>
        <dbReference type="Proteomes" id="UP000182769"/>
    </source>
</evidence>
<dbReference type="RefSeq" id="WP_055461486.1">
    <property type="nucleotide sequence ID" value="NZ_CYHG01000001.1"/>
</dbReference>
<sequence>MIYWQHLTRQANEAHSQAAYSDALELARKALACAEATFKNDFANDAESAVSAVIVSYLNLAEISISMKEWLVANAYFERGVHFLQSIIVAPNLQPEHRELIEKTASHIRFEWELFSQTYGSKLALAKRNHRINWLKQHAQLEPQWQAGYGY</sequence>
<protein>
    <recommendedName>
        <fullName evidence="3">Tetratricopeptide repeat</fullName>
    </recommendedName>
</protein>
<dbReference type="AlphaFoldDB" id="A0A0K6IHH8"/>
<gene>
    <name evidence="1" type="ORF">Ga0061065_101359</name>
</gene>
<dbReference type="STRING" id="1137284.GCA_001418205_00360"/>
<dbReference type="Proteomes" id="UP000182769">
    <property type="component" value="Unassembled WGS sequence"/>
</dbReference>
<keyword evidence="2" id="KW-1185">Reference proteome</keyword>
<evidence type="ECO:0000313" key="1">
    <source>
        <dbReference type="EMBL" id="CUB02526.1"/>
    </source>
</evidence>
<dbReference type="InterPro" id="IPR011990">
    <property type="entry name" value="TPR-like_helical_dom_sf"/>
</dbReference>
<evidence type="ECO:0008006" key="3">
    <source>
        <dbReference type="Google" id="ProtNLM"/>
    </source>
</evidence>
<accession>A0A0K6IHH8</accession>
<reference evidence="2" key="1">
    <citation type="submission" date="2015-08" db="EMBL/GenBank/DDBJ databases">
        <authorList>
            <person name="Varghese N."/>
        </authorList>
    </citation>
    <scope>NUCLEOTIDE SEQUENCE [LARGE SCALE GENOMIC DNA]</scope>
    <source>
        <strain evidence="2">JCM 18476</strain>
    </source>
</reference>
<dbReference type="EMBL" id="CYHG01000001">
    <property type="protein sequence ID" value="CUB02526.1"/>
    <property type="molecule type" value="Genomic_DNA"/>
</dbReference>
<proteinExistence type="predicted"/>
<dbReference type="OrthoDB" id="6215859at2"/>
<dbReference type="Gene3D" id="1.25.40.10">
    <property type="entry name" value="Tetratricopeptide repeat domain"/>
    <property type="match status" value="1"/>
</dbReference>
<organism evidence="1 2">
    <name type="scientific">Marinomonas fungiae</name>
    <dbReference type="NCBI Taxonomy" id="1137284"/>
    <lineage>
        <taxon>Bacteria</taxon>
        <taxon>Pseudomonadati</taxon>
        <taxon>Pseudomonadota</taxon>
        <taxon>Gammaproteobacteria</taxon>
        <taxon>Oceanospirillales</taxon>
        <taxon>Oceanospirillaceae</taxon>
        <taxon>Marinomonas</taxon>
    </lineage>
</organism>